<comment type="caution">
    <text evidence="2">The sequence shown here is derived from an EMBL/GenBank/DDBJ whole genome shotgun (WGS) entry which is preliminary data.</text>
</comment>
<reference evidence="2" key="1">
    <citation type="submission" date="2020-06" db="EMBL/GenBank/DDBJ databases">
        <title>WGS assembly of Ceratodon purpureus strain R40.</title>
        <authorList>
            <person name="Carey S.B."/>
            <person name="Jenkins J."/>
            <person name="Shu S."/>
            <person name="Lovell J.T."/>
            <person name="Sreedasyam A."/>
            <person name="Maumus F."/>
            <person name="Tiley G.P."/>
            <person name="Fernandez-Pozo N."/>
            <person name="Barry K."/>
            <person name="Chen C."/>
            <person name="Wang M."/>
            <person name="Lipzen A."/>
            <person name="Daum C."/>
            <person name="Saski C.A."/>
            <person name="Payton A.C."/>
            <person name="Mcbreen J.C."/>
            <person name="Conrad R.E."/>
            <person name="Kollar L.M."/>
            <person name="Olsson S."/>
            <person name="Huttunen S."/>
            <person name="Landis J.B."/>
            <person name="Wickett N.J."/>
            <person name="Johnson M.G."/>
            <person name="Rensing S.A."/>
            <person name="Grimwood J."/>
            <person name="Schmutz J."/>
            <person name="Mcdaniel S.F."/>
        </authorList>
    </citation>
    <scope>NUCLEOTIDE SEQUENCE</scope>
    <source>
        <strain evidence="2">R40</strain>
    </source>
</reference>
<gene>
    <name evidence="2" type="ORF">KC19_3G086000</name>
</gene>
<keyword evidence="1" id="KW-0732">Signal</keyword>
<evidence type="ECO:0000256" key="1">
    <source>
        <dbReference type="SAM" id="SignalP"/>
    </source>
</evidence>
<protein>
    <submittedName>
        <fullName evidence="2">Uncharacterized protein</fullName>
    </submittedName>
</protein>
<dbReference type="AlphaFoldDB" id="A0A8T0IIP2"/>
<evidence type="ECO:0000313" key="2">
    <source>
        <dbReference type="EMBL" id="KAG0582789.1"/>
    </source>
</evidence>
<dbReference type="EMBL" id="CM026423">
    <property type="protein sequence ID" value="KAG0582789.1"/>
    <property type="molecule type" value="Genomic_DNA"/>
</dbReference>
<dbReference type="Proteomes" id="UP000822688">
    <property type="component" value="Chromosome 3"/>
</dbReference>
<feature type="chain" id="PRO_5035735242" evidence="1">
    <location>
        <begin position="17"/>
        <end position="32"/>
    </location>
</feature>
<organism evidence="2 3">
    <name type="scientific">Ceratodon purpureus</name>
    <name type="common">Fire moss</name>
    <name type="synonym">Dicranum purpureum</name>
    <dbReference type="NCBI Taxonomy" id="3225"/>
    <lineage>
        <taxon>Eukaryota</taxon>
        <taxon>Viridiplantae</taxon>
        <taxon>Streptophyta</taxon>
        <taxon>Embryophyta</taxon>
        <taxon>Bryophyta</taxon>
        <taxon>Bryophytina</taxon>
        <taxon>Bryopsida</taxon>
        <taxon>Dicranidae</taxon>
        <taxon>Pseudoditrichales</taxon>
        <taxon>Ditrichaceae</taxon>
        <taxon>Ceratodon</taxon>
    </lineage>
</organism>
<feature type="signal peptide" evidence="1">
    <location>
        <begin position="1"/>
        <end position="16"/>
    </location>
</feature>
<keyword evidence="3" id="KW-1185">Reference proteome</keyword>
<accession>A0A8T0IIP2</accession>
<sequence length="32" mass="3722">MFFLTLFAICFGEVELACCCDSVVDIYDLVWR</sequence>
<evidence type="ECO:0000313" key="3">
    <source>
        <dbReference type="Proteomes" id="UP000822688"/>
    </source>
</evidence>
<name>A0A8T0IIP2_CERPU</name>
<proteinExistence type="predicted"/>